<comment type="subcellular location">
    <subcellularLocation>
        <location evidence="1">Cell membrane</location>
        <topology evidence="1">Multi-pass membrane protein</topology>
    </subcellularLocation>
</comment>
<keyword evidence="6 10" id="KW-0472">Membrane</keyword>
<evidence type="ECO:0000256" key="4">
    <source>
        <dbReference type="ARBA" id="ARBA00022989"/>
    </source>
</evidence>
<gene>
    <name evidence="12" type="ORF">FSP39_005751</name>
</gene>
<feature type="transmembrane region" description="Helical" evidence="10">
    <location>
        <begin position="183"/>
        <end position="204"/>
    </location>
</feature>
<keyword evidence="3 9" id="KW-0812">Transmembrane</keyword>
<dbReference type="Pfam" id="PF00001">
    <property type="entry name" value="7tm_1"/>
    <property type="match status" value="1"/>
</dbReference>
<dbReference type="GO" id="GO:0005886">
    <property type="term" value="C:plasma membrane"/>
    <property type="evidence" value="ECO:0007669"/>
    <property type="project" value="UniProtKB-SubCell"/>
</dbReference>
<keyword evidence="2" id="KW-1003">Cell membrane</keyword>
<keyword evidence="8 9" id="KW-0807">Transducer</keyword>
<dbReference type="GO" id="GO:0007204">
    <property type="term" value="P:positive regulation of cytosolic calcium ion concentration"/>
    <property type="evidence" value="ECO:0007669"/>
    <property type="project" value="TreeGrafter"/>
</dbReference>
<dbReference type="SMART" id="SM01381">
    <property type="entry name" value="7TM_GPCR_Srsx"/>
    <property type="match status" value="1"/>
</dbReference>
<dbReference type="Gene3D" id="1.20.1070.10">
    <property type="entry name" value="Rhodopsin 7-helix transmembrane proteins"/>
    <property type="match status" value="1"/>
</dbReference>
<feature type="transmembrane region" description="Helical" evidence="10">
    <location>
        <begin position="26"/>
        <end position="53"/>
    </location>
</feature>
<evidence type="ECO:0000256" key="9">
    <source>
        <dbReference type="RuleBase" id="RU000688"/>
    </source>
</evidence>
<evidence type="ECO:0000259" key="11">
    <source>
        <dbReference type="PROSITE" id="PS50262"/>
    </source>
</evidence>
<comment type="similarity">
    <text evidence="9">Belongs to the G-protein coupled receptor 1 family.</text>
</comment>
<comment type="caution">
    <text evidence="12">The sequence shown here is derived from an EMBL/GenBank/DDBJ whole genome shotgun (WGS) entry which is preliminary data.</text>
</comment>
<keyword evidence="13" id="KW-1185">Reference proteome</keyword>
<dbReference type="InterPro" id="IPR000276">
    <property type="entry name" value="GPCR_Rhodpsn"/>
</dbReference>
<dbReference type="GO" id="GO:0004937">
    <property type="term" value="F:alpha1-adrenergic receptor activity"/>
    <property type="evidence" value="ECO:0007669"/>
    <property type="project" value="TreeGrafter"/>
</dbReference>
<protein>
    <recommendedName>
        <fullName evidence="11">G-protein coupled receptors family 1 profile domain-containing protein</fullName>
    </recommendedName>
</protein>
<feature type="transmembrane region" description="Helical" evidence="10">
    <location>
        <begin position="99"/>
        <end position="121"/>
    </location>
</feature>
<dbReference type="GO" id="GO:0071880">
    <property type="term" value="P:adenylate cyclase-activating adrenergic receptor signaling pathway"/>
    <property type="evidence" value="ECO:0007669"/>
    <property type="project" value="TreeGrafter"/>
</dbReference>
<evidence type="ECO:0000313" key="12">
    <source>
        <dbReference type="EMBL" id="KAK3094751.1"/>
    </source>
</evidence>
<dbReference type="GO" id="GO:0007200">
    <property type="term" value="P:phospholipase C-activating G protein-coupled receptor signaling pathway"/>
    <property type="evidence" value="ECO:0007669"/>
    <property type="project" value="TreeGrafter"/>
</dbReference>
<accession>A0AA88Y5L3</accession>
<evidence type="ECO:0000256" key="3">
    <source>
        <dbReference type="ARBA" id="ARBA00022692"/>
    </source>
</evidence>
<evidence type="ECO:0000256" key="5">
    <source>
        <dbReference type="ARBA" id="ARBA00023040"/>
    </source>
</evidence>
<evidence type="ECO:0000256" key="1">
    <source>
        <dbReference type="ARBA" id="ARBA00004651"/>
    </source>
</evidence>
<evidence type="ECO:0000256" key="2">
    <source>
        <dbReference type="ARBA" id="ARBA00022475"/>
    </source>
</evidence>
<dbReference type="PROSITE" id="PS50262">
    <property type="entry name" value="G_PROTEIN_RECEP_F1_2"/>
    <property type="match status" value="1"/>
</dbReference>
<evidence type="ECO:0000256" key="7">
    <source>
        <dbReference type="ARBA" id="ARBA00023170"/>
    </source>
</evidence>
<keyword evidence="5 9" id="KW-0297">G-protein coupled receptor</keyword>
<feature type="transmembrane region" description="Helical" evidence="10">
    <location>
        <begin position="60"/>
        <end position="79"/>
    </location>
</feature>
<proteinExistence type="inferred from homology"/>
<dbReference type="InterPro" id="IPR017452">
    <property type="entry name" value="GPCR_Rhodpsn_7TM"/>
</dbReference>
<dbReference type="PRINTS" id="PR00237">
    <property type="entry name" value="GPCRRHODOPSN"/>
</dbReference>
<dbReference type="GO" id="GO:0007267">
    <property type="term" value="P:cell-cell signaling"/>
    <property type="evidence" value="ECO:0007669"/>
    <property type="project" value="TreeGrafter"/>
</dbReference>
<reference evidence="12" key="1">
    <citation type="submission" date="2019-08" db="EMBL/GenBank/DDBJ databases">
        <title>The improved chromosome-level genome for the pearl oyster Pinctada fucata martensii using PacBio sequencing and Hi-C.</title>
        <authorList>
            <person name="Zheng Z."/>
        </authorList>
    </citation>
    <scope>NUCLEOTIDE SEQUENCE</scope>
    <source>
        <strain evidence="12">ZZ-2019</strain>
        <tissue evidence="12">Adductor muscle</tissue>
    </source>
</reference>
<feature type="transmembrane region" description="Helical" evidence="10">
    <location>
        <begin position="284"/>
        <end position="306"/>
    </location>
</feature>
<evidence type="ECO:0000256" key="10">
    <source>
        <dbReference type="SAM" id="Phobius"/>
    </source>
</evidence>
<feature type="transmembrane region" description="Helical" evidence="10">
    <location>
        <begin position="142"/>
        <end position="163"/>
    </location>
</feature>
<dbReference type="AlphaFoldDB" id="A0AA88Y5L3"/>
<keyword evidence="4 10" id="KW-1133">Transmembrane helix</keyword>
<organism evidence="12 13">
    <name type="scientific">Pinctada imbricata</name>
    <name type="common">Atlantic pearl-oyster</name>
    <name type="synonym">Pinctada martensii</name>
    <dbReference type="NCBI Taxonomy" id="66713"/>
    <lineage>
        <taxon>Eukaryota</taxon>
        <taxon>Metazoa</taxon>
        <taxon>Spiralia</taxon>
        <taxon>Lophotrochozoa</taxon>
        <taxon>Mollusca</taxon>
        <taxon>Bivalvia</taxon>
        <taxon>Autobranchia</taxon>
        <taxon>Pteriomorphia</taxon>
        <taxon>Pterioida</taxon>
        <taxon>Pterioidea</taxon>
        <taxon>Pteriidae</taxon>
        <taxon>Pinctada</taxon>
    </lineage>
</organism>
<feature type="domain" description="G-protein coupled receptors family 1 profile" evidence="11">
    <location>
        <begin position="42"/>
        <end position="311"/>
    </location>
</feature>
<evidence type="ECO:0000313" key="13">
    <source>
        <dbReference type="Proteomes" id="UP001186944"/>
    </source>
</evidence>
<dbReference type="EMBL" id="VSWD01000008">
    <property type="protein sequence ID" value="KAK3094751.1"/>
    <property type="molecule type" value="Genomic_DNA"/>
</dbReference>
<keyword evidence="7 9" id="KW-0675">Receptor</keyword>
<dbReference type="PANTHER" id="PTHR24248:SF72">
    <property type="entry name" value="G-PROTEIN COUPLED RECEPTORS FAMILY 1 PROFILE DOMAIN-CONTAINING PROTEIN"/>
    <property type="match status" value="1"/>
</dbReference>
<dbReference type="PANTHER" id="PTHR24248">
    <property type="entry name" value="ADRENERGIC RECEPTOR-RELATED G-PROTEIN COUPLED RECEPTOR"/>
    <property type="match status" value="1"/>
</dbReference>
<dbReference type="GO" id="GO:0043410">
    <property type="term" value="P:positive regulation of MAPK cascade"/>
    <property type="evidence" value="ECO:0007669"/>
    <property type="project" value="TreeGrafter"/>
</dbReference>
<evidence type="ECO:0000256" key="8">
    <source>
        <dbReference type="ARBA" id="ARBA00023224"/>
    </source>
</evidence>
<dbReference type="SUPFAM" id="SSF81321">
    <property type="entry name" value="Family A G protein-coupled receptor-like"/>
    <property type="match status" value="1"/>
</dbReference>
<dbReference type="Proteomes" id="UP001186944">
    <property type="component" value="Unassembled WGS sequence"/>
</dbReference>
<evidence type="ECO:0000256" key="6">
    <source>
        <dbReference type="ARBA" id="ARBA00023136"/>
    </source>
</evidence>
<sequence>MSSNDSWINDKSSKVEFEGLDLPAGIITGILLTFIISITIFGNLLVLIAIYVYHHLRTTTNFFILNLACADLFLGLSVLPFSASLEILGYWPFGRLFCVVWASVDVLLCTASIMTLCVISVDRYIGVTRPLQHSNIMTKKRAYSVIFSVWILSFAISVGPLMGWKPELDPDPRICQVNDQFGYVLFSTAGSFYIPMAIIIFVYIRIYKEAVKHTSQLMAGMKMAKTTKEGVMLRVHVGRNSQYSSDYRKESYDKTDACNKRLHPRGMIASKITKFKREKKAAKTLGIVVGVFILCWFPFFFCLPLGKYLVL</sequence>
<name>A0AA88Y5L3_PINIB</name>
<dbReference type="PROSITE" id="PS00237">
    <property type="entry name" value="G_PROTEIN_RECEP_F1_1"/>
    <property type="match status" value="1"/>
</dbReference>